<dbReference type="AlphaFoldDB" id="A0AAV7LTK8"/>
<evidence type="ECO:0000313" key="18">
    <source>
        <dbReference type="Proteomes" id="UP001066276"/>
    </source>
</evidence>
<sequence length="303" mass="33644">MSFRRALHLACGLAGGSAALLTAVAVVKKPWAADAEPAPPAPKASEPPGRGGWDNNWDRFATQTTGSSTDTPDAAVWGLREPLSLINLRKRNEETGEEELASKLNKHKAKATRHIFLVRHSQYKLDGRADADRTLTLLGREQAEMTGQRLASLGFKYDHIVHSSMTRAAETTDIISKYLPGVKKTSTDLLREGAPIPPDPPISHWKPDAVYYEDGARIEAAFRRFIHRADAKQEKDSYEVFICHANVIRYIVCRALQFPPEGWLRMSLNNGSITYLVIHPNGRVALRVLGETGFMPPEKITRT</sequence>
<evidence type="ECO:0000256" key="4">
    <source>
        <dbReference type="ARBA" id="ARBA00022590"/>
    </source>
</evidence>
<comment type="catalytic activity">
    <reaction evidence="12">
        <text>O-phospho-L-seryl-[protein] + H2O = L-seryl-[protein] + phosphate</text>
        <dbReference type="Rhea" id="RHEA:20629"/>
        <dbReference type="Rhea" id="RHEA-COMP:9863"/>
        <dbReference type="Rhea" id="RHEA-COMP:11604"/>
        <dbReference type="ChEBI" id="CHEBI:15377"/>
        <dbReference type="ChEBI" id="CHEBI:29999"/>
        <dbReference type="ChEBI" id="CHEBI:43474"/>
        <dbReference type="ChEBI" id="CHEBI:83421"/>
        <dbReference type="EC" id="3.1.3.16"/>
    </reaction>
</comment>
<comment type="function">
    <text evidence="14">Displays phosphatase activity for serine/threonine residues. Has apparently no phosphoglycerate mutase activity. May be regulator of mitochondrial dynamics. May be a central mediator for programmed necrosis.</text>
</comment>
<feature type="chain" id="PRO_5043911025" description="Serine/threonine-protein phosphatase PGAM5, mitochondrial" evidence="16">
    <location>
        <begin position="19"/>
        <end position="303"/>
    </location>
</feature>
<dbReference type="SMART" id="SM00855">
    <property type="entry name" value="PGAM"/>
    <property type="match status" value="1"/>
</dbReference>
<feature type="region of interest" description="Disordered" evidence="15">
    <location>
        <begin position="33"/>
        <end position="74"/>
    </location>
</feature>
<dbReference type="FunFam" id="3.40.50.1240:FF:000009">
    <property type="entry name" value="serine/threonine-protein phosphatase PGAM5, mitochondrial isoform X1"/>
    <property type="match status" value="1"/>
</dbReference>
<evidence type="ECO:0000256" key="3">
    <source>
        <dbReference type="ARBA" id="ARBA00013081"/>
    </source>
</evidence>
<dbReference type="GO" id="GO:0090141">
    <property type="term" value="P:positive regulation of mitochondrial fission"/>
    <property type="evidence" value="ECO:0007669"/>
    <property type="project" value="TreeGrafter"/>
</dbReference>
<dbReference type="Pfam" id="PF00300">
    <property type="entry name" value="His_Phos_1"/>
    <property type="match status" value="2"/>
</dbReference>
<name>A0AAV7LTK8_PLEWA</name>
<keyword evidence="6" id="KW-0378">Hydrolase</keyword>
<keyword evidence="7" id="KW-0496">Mitochondrion</keyword>
<organism evidence="17 18">
    <name type="scientific">Pleurodeles waltl</name>
    <name type="common">Iberian ribbed newt</name>
    <dbReference type="NCBI Taxonomy" id="8319"/>
    <lineage>
        <taxon>Eukaryota</taxon>
        <taxon>Metazoa</taxon>
        <taxon>Chordata</taxon>
        <taxon>Craniata</taxon>
        <taxon>Vertebrata</taxon>
        <taxon>Euteleostomi</taxon>
        <taxon>Amphibia</taxon>
        <taxon>Batrachia</taxon>
        <taxon>Caudata</taxon>
        <taxon>Salamandroidea</taxon>
        <taxon>Salamandridae</taxon>
        <taxon>Pleurodelinae</taxon>
        <taxon>Pleurodeles</taxon>
    </lineage>
</organism>
<evidence type="ECO:0000256" key="11">
    <source>
        <dbReference type="ARBA" id="ARBA00041839"/>
    </source>
</evidence>
<dbReference type="GO" id="GO:0012501">
    <property type="term" value="P:programmed cell death"/>
    <property type="evidence" value="ECO:0007669"/>
    <property type="project" value="UniProtKB-KW"/>
</dbReference>
<dbReference type="GO" id="GO:0004722">
    <property type="term" value="F:protein serine/threonine phosphatase activity"/>
    <property type="evidence" value="ECO:0007669"/>
    <property type="project" value="UniProtKB-EC"/>
</dbReference>
<keyword evidence="5" id="KW-1000">Mitochondrion outer membrane</keyword>
<proteinExistence type="inferred from homology"/>
<evidence type="ECO:0000256" key="8">
    <source>
        <dbReference type="ARBA" id="ARBA00023136"/>
    </source>
</evidence>
<comment type="similarity">
    <text evidence="2">Belongs to the phosphoglycerate mutase family. BPG-dependent PGAM subfamily.</text>
</comment>
<dbReference type="Proteomes" id="UP001066276">
    <property type="component" value="Chromosome 11"/>
</dbReference>
<evidence type="ECO:0000256" key="12">
    <source>
        <dbReference type="ARBA" id="ARBA00047761"/>
    </source>
</evidence>
<evidence type="ECO:0000256" key="14">
    <source>
        <dbReference type="ARBA" id="ARBA00054108"/>
    </source>
</evidence>
<evidence type="ECO:0000256" key="7">
    <source>
        <dbReference type="ARBA" id="ARBA00023128"/>
    </source>
</evidence>
<comment type="subcellular location">
    <subcellularLocation>
        <location evidence="1">Mitochondrion outer membrane</location>
        <topology evidence="1">Single-pass membrane protein</topology>
    </subcellularLocation>
</comment>
<keyword evidence="16" id="KW-0732">Signal</keyword>
<dbReference type="InterPro" id="IPR013078">
    <property type="entry name" value="His_Pase_superF_clade-1"/>
</dbReference>
<accession>A0AAV7LTK8</accession>
<evidence type="ECO:0000256" key="2">
    <source>
        <dbReference type="ARBA" id="ARBA00006717"/>
    </source>
</evidence>
<keyword evidence="8" id="KW-0472">Membrane</keyword>
<dbReference type="PANTHER" id="PTHR20935:SF0">
    <property type="entry name" value="SERINE_THREONINE-PROTEIN PHOSPHATASE PGAM5, MITOCHONDRIAL"/>
    <property type="match status" value="1"/>
</dbReference>
<dbReference type="Gene3D" id="3.40.50.1240">
    <property type="entry name" value="Phosphoglycerate mutase-like"/>
    <property type="match status" value="1"/>
</dbReference>
<evidence type="ECO:0000256" key="6">
    <source>
        <dbReference type="ARBA" id="ARBA00022801"/>
    </source>
</evidence>
<dbReference type="GO" id="GO:0005741">
    <property type="term" value="C:mitochondrial outer membrane"/>
    <property type="evidence" value="ECO:0007669"/>
    <property type="project" value="UniProtKB-SubCell"/>
</dbReference>
<evidence type="ECO:0000256" key="1">
    <source>
        <dbReference type="ARBA" id="ARBA00004572"/>
    </source>
</evidence>
<gene>
    <name evidence="17" type="ORF">NDU88_007060</name>
</gene>
<evidence type="ECO:0000256" key="15">
    <source>
        <dbReference type="SAM" id="MobiDB-lite"/>
    </source>
</evidence>
<dbReference type="EMBL" id="JANPWB010000015">
    <property type="protein sequence ID" value="KAJ1093974.1"/>
    <property type="molecule type" value="Genomic_DNA"/>
</dbReference>
<dbReference type="InterPro" id="IPR029033">
    <property type="entry name" value="His_PPase_superfam"/>
</dbReference>
<feature type="compositionally biased region" description="Polar residues" evidence="15">
    <location>
        <begin position="61"/>
        <end position="71"/>
    </location>
</feature>
<evidence type="ECO:0000256" key="9">
    <source>
        <dbReference type="ARBA" id="ARBA00039765"/>
    </source>
</evidence>
<keyword evidence="4" id="KW-1210">Necrosis</keyword>
<dbReference type="CDD" id="cd07067">
    <property type="entry name" value="HP_PGM_like"/>
    <property type="match status" value="1"/>
</dbReference>
<feature type="signal peptide" evidence="16">
    <location>
        <begin position="1"/>
        <end position="18"/>
    </location>
</feature>
<evidence type="ECO:0000313" key="17">
    <source>
        <dbReference type="EMBL" id="KAJ1093974.1"/>
    </source>
</evidence>
<evidence type="ECO:0000256" key="5">
    <source>
        <dbReference type="ARBA" id="ARBA00022787"/>
    </source>
</evidence>
<evidence type="ECO:0000256" key="16">
    <source>
        <dbReference type="SAM" id="SignalP"/>
    </source>
</evidence>
<comment type="catalytic activity">
    <reaction evidence="13">
        <text>O-phospho-L-threonyl-[protein] + H2O = L-threonyl-[protein] + phosphate</text>
        <dbReference type="Rhea" id="RHEA:47004"/>
        <dbReference type="Rhea" id="RHEA-COMP:11060"/>
        <dbReference type="Rhea" id="RHEA-COMP:11605"/>
        <dbReference type="ChEBI" id="CHEBI:15377"/>
        <dbReference type="ChEBI" id="CHEBI:30013"/>
        <dbReference type="ChEBI" id="CHEBI:43474"/>
        <dbReference type="ChEBI" id="CHEBI:61977"/>
        <dbReference type="EC" id="3.1.3.16"/>
    </reaction>
</comment>
<protein>
    <recommendedName>
        <fullName evidence="9">Serine/threonine-protein phosphatase PGAM5, mitochondrial</fullName>
        <ecNumber evidence="3">3.1.3.16</ecNumber>
    </recommendedName>
    <alternativeName>
        <fullName evidence="11">Phosphoglycerate mutase family member 5</fullName>
    </alternativeName>
    <alternativeName>
        <fullName evidence="10">Serine/threonine-protein phosphatase Pgam5, mitochondrial</fullName>
    </alternativeName>
</protein>
<keyword evidence="18" id="KW-1185">Reference proteome</keyword>
<reference evidence="17" key="1">
    <citation type="journal article" date="2022" name="bioRxiv">
        <title>Sequencing and chromosome-scale assembly of the giantPleurodeles waltlgenome.</title>
        <authorList>
            <person name="Brown T."/>
            <person name="Elewa A."/>
            <person name="Iarovenko S."/>
            <person name="Subramanian E."/>
            <person name="Araus A.J."/>
            <person name="Petzold A."/>
            <person name="Susuki M."/>
            <person name="Suzuki K.-i.T."/>
            <person name="Hayashi T."/>
            <person name="Toyoda A."/>
            <person name="Oliveira C."/>
            <person name="Osipova E."/>
            <person name="Leigh N.D."/>
            <person name="Simon A."/>
            <person name="Yun M.H."/>
        </authorList>
    </citation>
    <scope>NUCLEOTIDE SEQUENCE</scope>
    <source>
        <strain evidence="17">20211129_DDA</strain>
        <tissue evidence="17">Liver</tissue>
    </source>
</reference>
<dbReference type="InterPro" id="IPR051021">
    <property type="entry name" value="Mito_Ser/Thr_phosphatase"/>
</dbReference>
<comment type="caution">
    <text evidence="17">The sequence shown here is derived from an EMBL/GenBank/DDBJ whole genome shotgun (WGS) entry which is preliminary data.</text>
</comment>
<evidence type="ECO:0000256" key="13">
    <source>
        <dbReference type="ARBA" id="ARBA00048336"/>
    </source>
</evidence>
<dbReference type="SUPFAM" id="SSF53254">
    <property type="entry name" value="Phosphoglycerate mutase-like"/>
    <property type="match status" value="1"/>
</dbReference>
<dbReference type="EC" id="3.1.3.16" evidence="3"/>
<evidence type="ECO:0000256" key="10">
    <source>
        <dbReference type="ARBA" id="ARBA00040722"/>
    </source>
</evidence>
<dbReference type="PANTHER" id="PTHR20935">
    <property type="entry name" value="PHOSPHOGLYCERATE MUTASE-RELATED"/>
    <property type="match status" value="1"/>
</dbReference>